<sequence length="50" mass="5985">MIKNDKIHFMDYLTISLFFLNIFANVFPVVIRFKVLIHMGLSKSWQLKNL</sequence>
<gene>
    <name evidence="2" type="ORF">J2Z69_000246</name>
</gene>
<keyword evidence="3" id="KW-1185">Reference proteome</keyword>
<evidence type="ECO:0000313" key="3">
    <source>
        <dbReference type="Proteomes" id="UP001519288"/>
    </source>
</evidence>
<feature type="transmembrane region" description="Helical" evidence="1">
    <location>
        <begin position="12"/>
        <end position="33"/>
    </location>
</feature>
<keyword evidence="1" id="KW-0812">Transmembrane</keyword>
<dbReference type="Proteomes" id="UP001519288">
    <property type="component" value="Unassembled WGS sequence"/>
</dbReference>
<protein>
    <submittedName>
        <fullName evidence="2">Uncharacterized protein</fullName>
    </submittedName>
</protein>
<proteinExistence type="predicted"/>
<evidence type="ECO:0000313" key="2">
    <source>
        <dbReference type="EMBL" id="MBP1999227.1"/>
    </source>
</evidence>
<reference evidence="2 3" key="1">
    <citation type="submission" date="2021-03" db="EMBL/GenBank/DDBJ databases">
        <title>Genomic Encyclopedia of Type Strains, Phase IV (KMG-IV): sequencing the most valuable type-strain genomes for metagenomic binning, comparative biology and taxonomic classification.</title>
        <authorList>
            <person name="Goeker M."/>
        </authorList>
    </citation>
    <scope>NUCLEOTIDE SEQUENCE [LARGE SCALE GENOMIC DNA]</scope>
    <source>
        <strain evidence="2 3">DSM 26806</strain>
    </source>
</reference>
<accession>A0ABS4JBX6</accession>
<organism evidence="2 3">
    <name type="scientific">Paenibacillus shirakamiensis</name>
    <dbReference type="NCBI Taxonomy" id="1265935"/>
    <lineage>
        <taxon>Bacteria</taxon>
        <taxon>Bacillati</taxon>
        <taxon>Bacillota</taxon>
        <taxon>Bacilli</taxon>
        <taxon>Bacillales</taxon>
        <taxon>Paenibacillaceae</taxon>
        <taxon>Paenibacillus</taxon>
    </lineage>
</organism>
<comment type="caution">
    <text evidence="2">The sequence shown here is derived from an EMBL/GenBank/DDBJ whole genome shotgun (WGS) entry which is preliminary data.</text>
</comment>
<keyword evidence="1" id="KW-1133">Transmembrane helix</keyword>
<dbReference type="EMBL" id="JAGGLD010000001">
    <property type="protein sequence ID" value="MBP1999227.1"/>
    <property type="molecule type" value="Genomic_DNA"/>
</dbReference>
<evidence type="ECO:0000256" key="1">
    <source>
        <dbReference type="SAM" id="Phobius"/>
    </source>
</evidence>
<name>A0ABS4JBX6_9BACL</name>
<keyword evidence="1" id="KW-0472">Membrane</keyword>